<dbReference type="Proteomes" id="UP001321047">
    <property type="component" value="Unassembled WGS sequence"/>
</dbReference>
<evidence type="ECO:0000256" key="1">
    <source>
        <dbReference type="SAM" id="Phobius"/>
    </source>
</evidence>
<dbReference type="AlphaFoldDB" id="A0AAP2Z673"/>
<keyword evidence="1" id="KW-1133">Transmembrane helix</keyword>
<sequence length="91" mass="9871">MVNGGLSFFTGEQLTSDTNLDQDTGWLIGKMENVLVLTFVLQGAYTALSIIFAAKSFVRKEDISSGNTTYYLAGTLLNFTYSVAIGLVFSL</sequence>
<feature type="transmembrane region" description="Helical" evidence="1">
    <location>
        <begin position="70"/>
        <end position="89"/>
    </location>
</feature>
<reference evidence="2 3" key="1">
    <citation type="submission" date="2022-09" db="EMBL/GenBank/DDBJ databases">
        <title>Enrichment on poylsaccharides allowed isolation of novel metabolic and taxonomic groups of Haloarchaea.</title>
        <authorList>
            <person name="Sorokin D.Y."/>
            <person name="Elcheninov A.G."/>
            <person name="Khizhniak T.V."/>
            <person name="Kolganova T.V."/>
            <person name="Kublanov I.V."/>
        </authorList>
    </citation>
    <scope>NUCLEOTIDE SEQUENCE [LARGE SCALE GENOMIC DNA]</scope>
    <source>
        <strain evidence="2 3">AArc-curdl1</strain>
    </source>
</reference>
<accession>A0AAP2Z673</accession>
<keyword evidence="3" id="KW-1185">Reference proteome</keyword>
<evidence type="ECO:0000313" key="3">
    <source>
        <dbReference type="Proteomes" id="UP001321047"/>
    </source>
</evidence>
<organism evidence="2 3">
    <name type="scientific">Natronosalvus hydrolyticus</name>
    <dbReference type="NCBI Taxonomy" id="2979988"/>
    <lineage>
        <taxon>Archaea</taxon>
        <taxon>Methanobacteriati</taxon>
        <taxon>Methanobacteriota</taxon>
        <taxon>Stenosarchaea group</taxon>
        <taxon>Halobacteria</taxon>
        <taxon>Halobacteriales</taxon>
        <taxon>Natrialbaceae</taxon>
        <taxon>Natronosalvus</taxon>
    </lineage>
</organism>
<proteinExistence type="predicted"/>
<keyword evidence="1" id="KW-0812">Transmembrane</keyword>
<dbReference type="RefSeq" id="WP_342806977.1">
    <property type="nucleotide sequence ID" value="NZ_JAOPJZ010000002.1"/>
</dbReference>
<feature type="transmembrane region" description="Helical" evidence="1">
    <location>
        <begin position="34"/>
        <end position="58"/>
    </location>
</feature>
<name>A0AAP2Z673_9EURY</name>
<evidence type="ECO:0000313" key="2">
    <source>
        <dbReference type="EMBL" id="MCU4751327.1"/>
    </source>
</evidence>
<dbReference type="EMBL" id="JAOPJZ010000002">
    <property type="protein sequence ID" value="MCU4751327.1"/>
    <property type="molecule type" value="Genomic_DNA"/>
</dbReference>
<gene>
    <name evidence="2" type="ORF">OB919_04920</name>
</gene>
<keyword evidence="1" id="KW-0472">Membrane</keyword>
<protein>
    <submittedName>
        <fullName evidence="2">Uncharacterized protein</fullName>
    </submittedName>
</protein>
<comment type="caution">
    <text evidence="2">The sequence shown here is derived from an EMBL/GenBank/DDBJ whole genome shotgun (WGS) entry which is preliminary data.</text>
</comment>